<sequence>MIHKSYKTWLCNAALFALICAAFAAGVLLGPLLTLRGKDELKTSHCSPDGDKTSQFSNNAPRGSKSECISREQLEDFMKQWSRTLGDLIEDKMLNATKRKLNSAIRKFSKDRDVQTQRTIEALINNMLANWTSQLLLQNNVHKPSERPVTARSQETKKPTERKTVKSTTKPDLEVIEVDSVVPTTQDTSVNIPVPIALYPLNGKYKTWDVSGRSNPNGNAHGVRLTPGPDGHPQGSYQFSGKSNSFIEFPNTGALTAKYSITLLAWVYVESKGGPIFNYNPQGWGVSLWINSKRFLTAKFIEDDGGCRTCLVSALPFKENVWSYVGMSYDHTSGIAKLWVNGRVSSQRNIGTTIGGLSTSWNVRMGARAAKDGNYFKGRISRMQVYDRALTQREVEVVANTITAGICPQGWTGFHSSCYLLFNRLTNQWNQARQVCREHGGDLVKIESPEENHFVYTLAHYKAANKKYMWIGLLRGSSSEQFAWVHTPPPILYSNWATEEPNNLHGRGENCGHIYIWKGDKAMLWNDELCVNPTIGPMIFMCEMKPLDLGLEPIKSGNSINQVGSGEGESGSGEPASGWASGDVKNFPSRLD</sequence>
<dbReference type="AlphaFoldDB" id="A0A2B4S3U7"/>
<dbReference type="InterPro" id="IPR013320">
    <property type="entry name" value="ConA-like_dom_sf"/>
</dbReference>
<dbReference type="InterPro" id="IPR016187">
    <property type="entry name" value="CTDL_fold"/>
</dbReference>
<dbReference type="SUPFAM" id="SSF56436">
    <property type="entry name" value="C-type lectin-like"/>
    <property type="match status" value="1"/>
</dbReference>
<name>A0A2B4S3U7_STYPI</name>
<organism evidence="3 4">
    <name type="scientific">Stylophora pistillata</name>
    <name type="common">Smooth cauliflower coral</name>
    <dbReference type="NCBI Taxonomy" id="50429"/>
    <lineage>
        <taxon>Eukaryota</taxon>
        <taxon>Metazoa</taxon>
        <taxon>Cnidaria</taxon>
        <taxon>Anthozoa</taxon>
        <taxon>Hexacorallia</taxon>
        <taxon>Scleractinia</taxon>
        <taxon>Astrocoeniina</taxon>
        <taxon>Pocilloporidae</taxon>
        <taxon>Stylophora</taxon>
    </lineage>
</organism>
<dbReference type="PANTHER" id="PTHR47635">
    <property type="entry name" value="CUB DOMAIN-CONTAINING PROTEIN"/>
    <property type="match status" value="1"/>
</dbReference>
<dbReference type="Gene3D" id="2.60.120.200">
    <property type="match status" value="1"/>
</dbReference>
<dbReference type="OrthoDB" id="5953279at2759"/>
<evidence type="ECO:0000313" key="3">
    <source>
        <dbReference type="EMBL" id="PFX24571.1"/>
    </source>
</evidence>
<keyword evidence="4" id="KW-1185">Reference proteome</keyword>
<dbReference type="PROSITE" id="PS50041">
    <property type="entry name" value="C_TYPE_LECTIN_2"/>
    <property type="match status" value="1"/>
</dbReference>
<dbReference type="CDD" id="cd00037">
    <property type="entry name" value="CLECT"/>
    <property type="match status" value="1"/>
</dbReference>
<feature type="region of interest" description="Disordered" evidence="1">
    <location>
        <begin position="142"/>
        <end position="169"/>
    </location>
</feature>
<dbReference type="EMBL" id="LSMT01000173">
    <property type="protein sequence ID" value="PFX24571.1"/>
    <property type="molecule type" value="Genomic_DNA"/>
</dbReference>
<dbReference type="InterPro" id="IPR016186">
    <property type="entry name" value="C-type_lectin-like/link_sf"/>
</dbReference>
<protein>
    <submittedName>
        <fullName evidence="3">Macrophage mannose receptor 1</fullName>
    </submittedName>
</protein>
<dbReference type="Pfam" id="PF13385">
    <property type="entry name" value="Laminin_G_3"/>
    <property type="match status" value="1"/>
</dbReference>
<evidence type="ECO:0000256" key="1">
    <source>
        <dbReference type="SAM" id="MobiDB-lite"/>
    </source>
</evidence>
<dbReference type="Proteomes" id="UP000225706">
    <property type="component" value="Unassembled WGS sequence"/>
</dbReference>
<evidence type="ECO:0000259" key="2">
    <source>
        <dbReference type="PROSITE" id="PS50041"/>
    </source>
</evidence>
<keyword evidence="3" id="KW-0675">Receptor</keyword>
<dbReference type="Pfam" id="PF00059">
    <property type="entry name" value="Lectin_C"/>
    <property type="match status" value="1"/>
</dbReference>
<evidence type="ECO:0000313" key="4">
    <source>
        <dbReference type="Proteomes" id="UP000225706"/>
    </source>
</evidence>
<dbReference type="InterPro" id="IPR001304">
    <property type="entry name" value="C-type_lectin-like"/>
</dbReference>
<dbReference type="PANTHER" id="PTHR47635:SF2">
    <property type="entry name" value="LAMG-LIKE JELLYROLL FOLD DOMAIN-CONTAINING PROTEIN"/>
    <property type="match status" value="1"/>
</dbReference>
<feature type="domain" description="C-type lectin" evidence="2">
    <location>
        <begin position="414"/>
        <end position="530"/>
    </location>
</feature>
<reference evidence="4" key="1">
    <citation type="journal article" date="2017" name="bioRxiv">
        <title>Comparative analysis of the genomes of Stylophora pistillata and Acropora digitifera provides evidence for extensive differences between species of corals.</title>
        <authorList>
            <person name="Voolstra C.R."/>
            <person name="Li Y."/>
            <person name="Liew Y.J."/>
            <person name="Baumgarten S."/>
            <person name="Zoccola D."/>
            <person name="Flot J.-F."/>
            <person name="Tambutte S."/>
            <person name="Allemand D."/>
            <person name="Aranda M."/>
        </authorList>
    </citation>
    <scope>NUCLEOTIDE SEQUENCE [LARGE SCALE GENOMIC DNA]</scope>
</reference>
<feature type="region of interest" description="Disordered" evidence="1">
    <location>
        <begin position="558"/>
        <end position="592"/>
    </location>
</feature>
<gene>
    <name evidence="3" type="primary">MRC1</name>
    <name evidence="3" type="ORF">AWC38_SpisGene10840</name>
</gene>
<dbReference type="SUPFAM" id="SSF49899">
    <property type="entry name" value="Concanavalin A-like lectins/glucanases"/>
    <property type="match status" value="1"/>
</dbReference>
<feature type="region of interest" description="Disordered" evidence="1">
    <location>
        <begin position="44"/>
        <end position="65"/>
    </location>
</feature>
<accession>A0A2B4S3U7</accession>
<comment type="caution">
    <text evidence="3">The sequence shown here is derived from an EMBL/GenBank/DDBJ whole genome shotgun (WGS) entry which is preliminary data.</text>
</comment>
<dbReference type="Gene3D" id="3.10.100.10">
    <property type="entry name" value="Mannose-Binding Protein A, subunit A"/>
    <property type="match status" value="1"/>
</dbReference>
<feature type="compositionally biased region" description="Low complexity" evidence="1">
    <location>
        <begin position="572"/>
        <end position="582"/>
    </location>
</feature>
<dbReference type="SMART" id="SM00034">
    <property type="entry name" value="CLECT"/>
    <property type="match status" value="1"/>
</dbReference>
<feature type="compositionally biased region" description="Basic and acidic residues" evidence="1">
    <location>
        <begin position="154"/>
        <end position="169"/>
    </location>
</feature>
<proteinExistence type="predicted"/>